<keyword evidence="5" id="KW-0479">Metal-binding</keyword>
<dbReference type="Pfam" id="PF01812">
    <property type="entry name" value="5-FTHF_cyc-lig"/>
    <property type="match status" value="1"/>
</dbReference>
<dbReference type="SUPFAM" id="SSF100950">
    <property type="entry name" value="NagB/RpiA/CoA transferase-like"/>
    <property type="match status" value="1"/>
</dbReference>
<dbReference type="GO" id="GO:0005524">
    <property type="term" value="F:ATP binding"/>
    <property type="evidence" value="ECO:0007669"/>
    <property type="project" value="UniProtKB-KW"/>
</dbReference>
<feature type="binding site" evidence="4">
    <location>
        <begin position="8"/>
        <end position="12"/>
    </location>
    <ligand>
        <name>ATP</name>
        <dbReference type="ChEBI" id="CHEBI:30616"/>
    </ligand>
</feature>
<comment type="similarity">
    <text evidence="1 5">Belongs to the 5-formyltetrahydrofolate cyclo-ligase family.</text>
</comment>
<dbReference type="AlphaFoldDB" id="A0A1A9HUQ7"/>
<evidence type="ECO:0000256" key="3">
    <source>
        <dbReference type="ARBA" id="ARBA00022840"/>
    </source>
</evidence>
<name>A0A1A9HUQ7_9CHLA</name>
<dbReference type="InterPro" id="IPR024185">
    <property type="entry name" value="FTHF_cligase-like_sf"/>
</dbReference>
<dbReference type="GO" id="GO:0009396">
    <property type="term" value="P:folic acid-containing compound biosynthetic process"/>
    <property type="evidence" value="ECO:0007669"/>
    <property type="project" value="TreeGrafter"/>
</dbReference>
<evidence type="ECO:0000313" key="6">
    <source>
        <dbReference type="EMBL" id="ANH78565.1"/>
    </source>
</evidence>
<reference evidence="7" key="1">
    <citation type="submission" date="2016-03" db="EMBL/GenBank/DDBJ databases">
        <title>Culture-independent genomics supports pathogen discovery for uncultivable bacteria within the genus Chlamydia.</title>
        <authorList>
            <person name="Taylor-Brown A."/>
            <person name="Bachmann N.L."/>
            <person name="Borel N."/>
            <person name="Polkinghorne A."/>
        </authorList>
    </citation>
    <scope>NUCLEOTIDE SEQUENCE [LARGE SCALE GENOMIC DNA]</scope>
    <source>
        <strain evidence="7">2742-308</strain>
    </source>
</reference>
<dbReference type="PATRIC" id="fig|1806891.3.peg.385"/>
<comment type="catalytic activity">
    <reaction evidence="5">
        <text>(6S)-5-formyl-5,6,7,8-tetrahydrofolate + ATP = (6R)-5,10-methenyltetrahydrofolate + ADP + phosphate</text>
        <dbReference type="Rhea" id="RHEA:10488"/>
        <dbReference type="ChEBI" id="CHEBI:30616"/>
        <dbReference type="ChEBI" id="CHEBI:43474"/>
        <dbReference type="ChEBI" id="CHEBI:57455"/>
        <dbReference type="ChEBI" id="CHEBI:57457"/>
        <dbReference type="ChEBI" id="CHEBI:456216"/>
        <dbReference type="EC" id="6.3.3.2"/>
    </reaction>
</comment>
<dbReference type="GO" id="GO:0035999">
    <property type="term" value="P:tetrahydrofolate interconversion"/>
    <property type="evidence" value="ECO:0007669"/>
    <property type="project" value="TreeGrafter"/>
</dbReference>
<keyword evidence="5" id="KW-0460">Magnesium</keyword>
<protein>
    <recommendedName>
        <fullName evidence="5">5-formyltetrahydrofolate cyclo-ligase</fullName>
        <ecNumber evidence="5">6.3.3.2</ecNumber>
    </recommendedName>
</protein>
<proteinExistence type="inferred from homology"/>
<dbReference type="Gene3D" id="3.40.50.10420">
    <property type="entry name" value="NagB/RpiA/CoA transferase-like"/>
    <property type="match status" value="1"/>
</dbReference>
<evidence type="ECO:0000256" key="2">
    <source>
        <dbReference type="ARBA" id="ARBA00022741"/>
    </source>
</evidence>
<evidence type="ECO:0000313" key="7">
    <source>
        <dbReference type="Proteomes" id="UP000078162"/>
    </source>
</evidence>
<keyword evidence="3 4" id="KW-0067">ATP-binding</keyword>
<dbReference type="InterPro" id="IPR037171">
    <property type="entry name" value="NagB/RpiA_transferase-like"/>
</dbReference>
<dbReference type="EC" id="6.3.3.2" evidence="5"/>
<dbReference type="InterPro" id="IPR002698">
    <property type="entry name" value="FTHF_cligase"/>
</dbReference>
<keyword evidence="7" id="KW-1185">Reference proteome</keyword>
<gene>
    <name evidence="6" type="ORF">Cs308_0394</name>
</gene>
<dbReference type="GO" id="GO:0046872">
    <property type="term" value="F:metal ion binding"/>
    <property type="evidence" value="ECO:0007669"/>
    <property type="project" value="UniProtKB-KW"/>
</dbReference>
<organism evidence="6 7">
    <name type="scientific">Candidatus Chlamydia sanziniae</name>
    <dbReference type="NCBI Taxonomy" id="1806891"/>
    <lineage>
        <taxon>Bacteria</taxon>
        <taxon>Pseudomonadati</taxon>
        <taxon>Chlamydiota</taxon>
        <taxon>Chlamydiia</taxon>
        <taxon>Chlamydiales</taxon>
        <taxon>Chlamydiaceae</taxon>
        <taxon>Chlamydia/Chlamydophila group</taxon>
        <taxon>Chlamydia</taxon>
    </lineage>
</organism>
<dbReference type="STRING" id="1806891.Cs308_0394"/>
<dbReference type="OrthoDB" id="9801938at2"/>
<evidence type="ECO:0000256" key="1">
    <source>
        <dbReference type="ARBA" id="ARBA00010638"/>
    </source>
</evidence>
<dbReference type="Proteomes" id="UP000078162">
    <property type="component" value="Chromosome"/>
</dbReference>
<feature type="binding site" evidence="4">
    <location>
        <position position="56"/>
    </location>
    <ligand>
        <name>substrate</name>
    </ligand>
</feature>
<sequence>MTNLKTEKTELRKTFTSLRRNLSTQRVRTAAVAMTTFVQSFPSKSIVLSFASCNSEIDMNAANHVLAQKFTLALPQVCGKYFFPVHVPSLEILATLSSRQTMVPHLKEIPSNKITHVLVPGLAFDQQKYRLGYGKGFYDRWLDDHPHLLSIGVGYVEQNINVLPRESHDIPLSQVYLC</sequence>
<accession>A0A1A9HUQ7</accession>
<dbReference type="PANTHER" id="PTHR23407:SF1">
    <property type="entry name" value="5-FORMYLTETRAHYDROFOLATE CYCLO-LIGASE"/>
    <property type="match status" value="1"/>
</dbReference>
<dbReference type="NCBIfam" id="TIGR02727">
    <property type="entry name" value="MTHFS_bact"/>
    <property type="match status" value="1"/>
</dbReference>
<feature type="binding site" evidence="4">
    <location>
        <begin position="130"/>
        <end position="138"/>
    </location>
    <ligand>
        <name>ATP</name>
        <dbReference type="ChEBI" id="CHEBI:30616"/>
    </ligand>
</feature>
<evidence type="ECO:0000256" key="4">
    <source>
        <dbReference type="PIRSR" id="PIRSR006806-1"/>
    </source>
</evidence>
<comment type="cofactor">
    <cofactor evidence="5">
        <name>Mg(2+)</name>
        <dbReference type="ChEBI" id="CHEBI:18420"/>
    </cofactor>
</comment>
<dbReference type="PIRSF" id="PIRSF006806">
    <property type="entry name" value="FTHF_cligase"/>
    <property type="match status" value="1"/>
</dbReference>
<evidence type="ECO:0000256" key="5">
    <source>
        <dbReference type="RuleBase" id="RU361279"/>
    </source>
</evidence>
<dbReference type="PANTHER" id="PTHR23407">
    <property type="entry name" value="ATPASE INHIBITOR/5-FORMYLTETRAHYDROFOLATE CYCLO-LIGASE"/>
    <property type="match status" value="1"/>
</dbReference>
<keyword evidence="2 4" id="KW-0547">Nucleotide-binding</keyword>
<dbReference type="KEGG" id="csaz:Cs308_0394"/>
<dbReference type="GO" id="GO:0030272">
    <property type="term" value="F:5-formyltetrahydrofolate cyclo-ligase activity"/>
    <property type="evidence" value="ECO:0007669"/>
    <property type="project" value="UniProtKB-EC"/>
</dbReference>
<dbReference type="RefSeq" id="WP_066481916.1">
    <property type="nucleotide sequence ID" value="NZ_CP014639.1"/>
</dbReference>
<dbReference type="EMBL" id="CP014639">
    <property type="protein sequence ID" value="ANH78565.1"/>
    <property type="molecule type" value="Genomic_DNA"/>
</dbReference>